<dbReference type="InterPro" id="IPR036514">
    <property type="entry name" value="SGNH_hydro_sf"/>
</dbReference>
<dbReference type="GO" id="GO:0004620">
    <property type="term" value="F:phospholipase activity"/>
    <property type="evidence" value="ECO:0007669"/>
    <property type="project" value="InterPro"/>
</dbReference>
<proteinExistence type="predicted"/>
<dbReference type="InterPro" id="IPR035547">
    <property type="entry name" value="Phospholipase_B"/>
</dbReference>
<gene>
    <name evidence="1" type="ORF">HERILL_LOCUS11698</name>
</gene>
<evidence type="ECO:0000313" key="1">
    <source>
        <dbReference type="EMBL" id="CAD7089120.1"/>
    </source>
</evidence>
<dbReference type="InterPro" id="IPR038885">
    <property type="entry name" value="PLB1"/>
</dbReference>
<dbReference type="PANTHER" id="PTHR21325:SF31">
    <property type="entry name" value="GH22081P-RELATED"/>
    <property type="match status" value="1"/>
</dbReference>
<dbReference type="InParanoid" id="A0A7R8YY61"/>
<protein>
    <recommendedName>
        <fullName evidence="3">Phospholipase B1, membrane-associated</fullName>
    </recommendedName>
</protein>
<dbReference type="Gene3D" id="3.40.50.1110">
    <property type="entry name" value="SGNH hydrolase"/>
    <property type="match status" value="1"/>
</dbReference>
<dbReference type="EMBL" id="LR899012">
    <property type="protein sequence ID" value="CAD7089120.1"/>
    <property type="molecule type" value="Genomic_DNA"/>
</dbReference>
<dbReference type="SUPFAM" id="SSF52266">
    <property type="entry name" value="SGNH hydrolase"/>
    <property type="match status" value="1"/>
</dbReference>
<reference evidence="1 2" key="1">
    <citation type="submission" date="2020-11" db="EMBL/GenBank/DDBJ databases">
        <authorList>
            <person name="Wallbank WR R."/>
            <person name="Pardo Diaz C."/>
            <person name="Kozak K."/>
            <person name="Martin S."/>
            <person name="Jiggins C."/>
            <person name="Moest M."/>
            <person name="Warren A I."/>
            <person name="Generalovic N T."/>
            <person name="Byers J.R.P. K."/>
            <person name="Montejo-Kovacevich G."/>
            <person name="Yen C E."/>
        </authorList>
    </citation>
    <scope>NUCLEOTIDE SEQUENCE [LARGE SCALE GENOMIC DNA]</scope>
</reference>
<dbReference type="AlphaFoldDB" id="A0A7R8YY61"/>
<dbReference type="OrthoDB" id="10265800at2759"/>
<name>A0A7R8YY61_HERIL</name>
<dbReference type="GO" id="GO:0006644">
    <property type="term" value="P:phospholipid metabolic process"/>
    <property type="evidence" value="ECO:0007669"/>
    <property type="project" value="TreeGrafter"/>
</dbReference>
<evidence type="ECO:0000313" key="2">
    <source>
        <dbReference type="Proteomes" id="UP000594454"/>
    </source>
</evidence>
<dbReference type="InterPro" id="IPR001087">
    <property type="entry name" value="GDSL"/>
</dbReference>
<organism evidence="1 2">
    <name type="scientific">Hermetia illucens</name>
    <name type="common">Black soldier fly</name>
    <dbReference type="NCBI Taxonomy" id="343691"/>
    <lineage>
        <taxon>Eukaryota</taxon>
        <taxon>Metazoa</taxon>
        <taxon>Ecdysozoa</taxon>
        <taxon>Arthropoda</taxon>
        <taxon>Hexapoda</taxon>
        <taxon>Insecta</taxon>
        <taxon>Pterygota</taxon>
        <taxon>Neoptera</taxon>
        <taxon>Endopterygota</taxon>
        <taxon>Diptera</taxon>
        <taxon>Brachycera</taxon>
        <taxon>Stratiomyomorpha</taxon>
        <taxon>Stratiomyidae</taxon>
        <taxon>Hermetiinae</taxon>
        <taxon>Hermetia</taxon>
    </lineage>
</organism>
<dbReference type="CDD" id="cd01824">
    <property type="entry name" value="Phospholipase_B_like"/>
    <property type="match status" value="1"/>
</dbReference>
<sequence>MLNKLIVPIGPVSQQNLTLIMPSQQITLITMILLGSCACAAALTELGNPGNVIGRMRGNIFRNLTKTQQYENNIVTSRLDSSAQIRKLYRNFRELYSRLLGGTGQRTSGDFLQKRIPNNIPFPCRGEGYRSRTIPTSVHQLRPGDIDIVAAMGDSLTAATAANSRTLLEVLVENRGVSWSIGGQGTWRSHLTLPNILKVFNPKLFGYSLSDAYNVHRSAQFNVAENIAATSDMPYNAEKLVKRMKLDARVDMQNHWKLLTLMIGGNDFCSDICYQTNATLWMNESQERNLIKTLRYLRDNMPRTLVNLVPTPLVNLMFSLYEMKVPFTCSLSLPIECSCLFGPKYSSHRSLYRQKERNFAKIMENVSFLPEFTTDNFAVVYQPSLKDSSVFYNKGKADLKIMAADCLHLSQKGHAVSANALWNNMMQRVGQKSSGLLPLFKEFRCPTKTQPYILTNRNSGRSRR</sequence>
<accession>A0A7R8YY61</accession>
<evidence type="ECO:0008006" key="3">
    <source>
        <dbReference type="Google" id="ProtNLM"/>
    </source>
</evidence>
<dbReference type="Pfam" id="PF00657">
    <property type="entry name" value="Lipase_GDSL"/>
    <property type="match status" value="1"/>
</dbReference>
<dbReference type="PANTHER" id="PTHR21325">
    <property type="entry name" value="PHOSPHOLIPASE B, PLB1"/>
    <property type="match status" value="1"/>
</dbReference>
<keyword evidence="2" id="KW-1185">Reference proteome</keyword>
<dbReference type="Proteomes" id="UP000594454">
    <property type="component" value="Chromosome 4"/>
</dbReference>